<gene>
    <name evidence="1" type="ORF">FHS82_002638</name>
</gene>
<organism evidence="1 2">
    <name type="scientific">Pseudochelatococcus lubricantis</name>
    <dbReference type="NCBI Taxonomy" id="1538102"/>
    <lineage>
        <taxon>Bacteria</taxon>
        <taxon>Pseudomonadati</taxon>
        <taxon>Pseudomonadota</taxon>
        <taxon>Alphaproteobacteria</taxon>
        <taxon>Hyphomicrobiales</taxon>
        <taxon>Chelatococcaceae</taxon>
        <taxon>Pseudochelatococcus</taxon>
    </lineage>
</organism>
<sequence>MTGAFDLAVPLLESVLFTLKQDRFSFPYLERILIGTRSNQAFQHL</sequence>
<protein>
    <submittedName>
        <fullName evidence="1">Uncharacterized protein</fullName>
    </submittedName>
</protein>
<comment type="caution">
    <text evidence="1">The sequence shown here is derived from an EMBL/GenBank/DDBJ whole genome shotgun (WGS) entry which is preliminary data.</text>
</comment>
<accession>A0ABX0V2G2</accession>
<keyword evidence="2" id="KW-1185">Reference proteome</keyword>
<reference evidence="1 2" key="1">
    <citation type="submission" date="2020-03" db="EMBL/GenBank/DDBJ databases">
        <title>Genomic Encyclopedia of Type Strains, Phase IV (KMG-IV): sequencing the most valuable type-strain genomes for metagenomic binning, comparative biology and taxonomic classification.</title>
        <authorList>
            <person name="Goeker M."/>
        </authorList>
    </citation>
    <scope>NUCLEOTIDE SEQUENCE [LARGE SCALE GENOMIC DNA]</scope>
    <source>
        <strain evidence="1 2">DSM 103870</strain>
    </source>
</reference>
<dbReference type="Proteomes" id="UP001429580">
    <property type="component" value="Unassembled WGS sequence"/>
</dbReference>
<proteinExistence type="predicted"/>
<dbReference type="EMBL" id="JAASQI010000006">
    <property type="protein sequence ID" value="NIJ58783.1"/>
    <property type="molecule type" value="Genomic_DNA"/>
</dbReference>
<evidence type="ECO:0000313" key="2">
    <source>
        <dbReference type="Proteomes" id="UP001429580"/>
    </source>
</evidence>
<evidence type="ECO:0000313" key="1">
    <source>
        <dbReference type="EMBL" id="NIJ58783.1"/>
    </source>
</evidence>
<name>A0ABX0V2G2_9HYPH</name>